<name>A0A223AQD0_9FIRM</name>
<accession>A0A223AQD0</accession>
<evidence type="ECO:0000313" key="3">
    <source>
        <dbReference type="Proteomes" id="UP000214689"/>
    </source>
</evidence>
<dbReference type="SUPFAM" id="SSF160631">
    <property type="entry name" value="SMI1/KNR4-like"/>
    <property type="match status" value="1"/>
</dbReference>
<dbReference type="Pfam" id="PF09346">
    <property type="entry name" value="SMI1_KNR4"/>
    <property type="match status" value="1"/>
</dbReference>
<reference evidence="3" key="1">
    <citation type="submission" date="2016-05" db="EMBL/GenBank/DDBJ databases">
        <authorList>
            <person name="Holder M.E."/>
            <person name="Ajami N.J."/>
            <person name="Petrosino J.F."/>
        </authorList>
    </citation>
    <scope>NUCLEOTIDE SEQUENCE [LARGE SCALE GENOMIC DNA]</scope>
    <source>
        <strain evidence="3">ATCC 700696</strain>
    </source>
</reference>
<dbReference type="Proteomes" id="UP000214689">
    <property type="component" value="Chromosome"/>
</dbReference>
<dbReference type="InterPro" id="IPR037883">
    <property type="entry name" value="Knr4/Smi1-like_sf"/>
</dbReference>
<gene>
    <name evidence="2" type="ORF">AXF17_00895</name>
</gene>
<evidence type="ECO:0000259" key="1">
    <source>
        <dbReference type="SMART" id="SM00860"/>
    </source>
</evidence>
<dbReference type="SMART" id="SM00860">
    <property type="entry name" value="SMI1_KNR4"/>
    <property type="match status" value="1"/>
</dbReference>
<dbReference type="EMBL" id="CP016199">
    <property type="protein sequence ID" value="ASS37174.1"/>
    <property type="molecule type" value="Genomic_DNA"/>
</dbReference>
<keyword evidence="3" id="KW-1185">Reference proteome</keyword>
<dbReference type="Gene3D" id="3.40.1580.10">
    <property type="entry name" value="SMI1/KNR4-like"/>
    <property type="match status" value="1"/>
</dbReference>
<dbReference type="RefSeq" id="WP_094233390.1">
    <property type="nucleotide sequence ID" value="NZ_CP016199.1"/>
</dbReference>
<protein>
    <recommendedName>
        <fullName evidence="1">Knr4/Smi1-like domain-containing protein</fullName>
    </recommendedName>
</protein>
<dbReference type="OrthoDB" id="4827574at2"/>
<dbReference type="InterPro" id="IPR018958">
    <property type="entry name" value="Knr4/Smi1-like_dom"/>
</dbReference>
<evidence type="ECO:0000313" key="2">
    <source>
        <dbReference type="EMBL" id="ASS37174.1"/>
    </source>
</evidence>
<proteinExistence type="predicted"/>
<feature type="domain" description="Knr4/Smi1-like" evidence="1">
    <location>
        <begin position="27"/>
        <end position="160"/>
    </location>
</feature>
<sequence length="328" mass="37549">MKPFENFDWKSFWDNSDGYTDDYTGKAPTDQEILDIEKETGYKFPKSYIQLIKHQNGGIPVNNVVTTDNVCINLVGIYGIDKDKEYSVCGGSGTEFWLKEWGYPALGPVIADTISGGHDMVFLDYSECGPEGEPMVVLVDQEDDYSQEILANNFEEFIYKLESDRVITDIEEFKQLDAEKQVLALNKILNMKGTRDMIELLEQAEASSYSEKVLGRLASAYNSVDQEDLAIQTLDLVPEANRNAMWYYRYGYSYALKSKKADNTHHEKKNAAVKNLEKAIELSEGSDEDDVIDYCMMIFDRILDLKPADLRGGYRLAYTYYHNYYTED</sequence>
<dbReference type="AlphaFoldDB" id="A0A223AQD0"/>
<organism evidence="2 3">
    <name type="scientific">Mogibacterium pumilum</name>
    <dbReference type="NCBI Taxonomy" id="86332"/>
    <lineage>
        <taxon>Bacteria</taxon>
        <taxon>Bacillati</taxon>
        <taxon>Bacillota</taxon>
        <taxon>Clostridia</taxon>
        <taxon>Peptostreptococcales</taxon>
        <taxon>Anaerovoracaceae</taxon>
        <taxon>Mogibacterium</taxon>
    </lineage>
</organism>